<keyword evidence="4" id="KW-1003">Cell membrane</keyword>
<proteinExistence type="inferred from homology"/>
<name>A0A523UUH0_UNCT6</name>
<evidence type="ECO:0000256" key="3">
    <source>
        <dbReference type="PIRSR" id="PIRSR639901-2"/>
    </source>
</evidence>
<evidence type="ECO:0000313" key="7">
    <source>
        <dbReference type="Proteomes" id="UP000315525"/>
    </source>
</evidence>
<reference evidence="6 7" key="1">
    <citation type="submission" date="2019-03" db="EMBL/GenBank/DDBJ databases">
        <title>Metabolic potential of uncultured bacteria and archaea associated with petroleum seepage in deep-sea sediments.</title>
        <authorList>
            <person name="Dong X."/>
            <person name="Hubert C."/>
        </authorList>
    </citation>
    <scope>NUCLEOTIDE SEQUENCE [LARGE SCALE GENOMIC DNA]</scope>
    <source>
        <strain evidence="6">E44_bin18</strain>
    </source>
</reference>
<dbReference type="GO" id="GO:0009244">
    <property type="term" value="P:lipopolysaccharide core region biosynthetic process"/>
    <property type="evidence" value="ECO:0007669"/>
    <property type="project" value="UniProtKB-UniRule"/>
</dbReference>
<dbReference type="SUPFAM" id="SSF53756">
    <property type="entry name" value="UDP-Glycosyltransferase/glycogen phosphorylase"/>
    <property type="match status" value="1"/>
</dbReference>
<dbReference type="GO" id="GO:0005886">
    <property type="term" value="C:plasma membrane"/>
    <property type="evidence" value="ECO:0007669"/>
    <property type="project" value="UniProtKB-SubCell"/>
</dbReference>
<keyword evidence="4" id="KW-0448">Lipopolysaccharide biosynthesis</keyword>
<keyword evidence="1 4" id="KW-0808">Transferase</keyword>
<organism evidence="6 7">
    <name type="scientific">candidate division TA06 bacterium</name>
    <dbReference type="NCBI Taxonomy" id="2250710"/>
    <lineage>
        <taxon>Bacteria</taxon>
        <taxon>Bacteria division TA06</taxon>
    </lineage>
</organism>
<dbReference type="PANTHER" id="PTHR42755">
    <property type="entry name" value="3-DEOXY-MANNO-OCTULOSONATE CYTIDYLYLTRANSFERASE"/>
    <property type="match status" value="1"/>
</dbReference>
<protein>
    <recommendedName>
        <fullName evidence="4">3-deoxy-D-manno-octulosonic acid transferase</fullName>
        <shortName evidence="4">Kdo transferase</shortName>
        <ecNumber evidence="4">2.4.99.12</ecNumber>
    </recommendedName>
    <alternativeName>
        <fullName evidence="4">Lipid IV(A) 3-deoxy-D-manno-octulosonic acid transferase</fullName>
    </alternativeName>
</protein>
<feature type="site" description="Transition state stabilizer" evidence="3">
    <location>
        <position position="123"/>
    </location>
</feature>
<keyword evidence="4" id="KW-0472">Membrane</keyword>
<dbReference type="PANTHER" id="PTHR42755:SF1">
    <property type="entry name" value="3-DEOXY-D-MANNO-OCTULOSONIC ACID TRANSFERASE, MITOCHONDRIAL-RELATED"/>
    <property type="match status" value="1"/>
</dbReference>
<dbReference type="Proteomes" id="UP000315525">
    <property type="component" value="Unassembled WGS sequence"/>
</dbReference>
<evidence type="ECO:0000259" key="5">
    <source>
        <dbReference type="Pfam" id="PF04413"/>
    </source>
</evidence>
<comment type="caution">
    <text evidence="6">The sequence shown here is derived from an EMBL/GenBank/DDBJ whole genome shotgun (WGS) entry which is preliminary data.</text>
</comment>
<dbReference type="GO" id="GO:0009245">
    <property type="term" value="P:lipid A biosynthetic process"/>
    <property type="evidence" value="ECO:0007669"/>
    <property type="project" value="TreeGrafter"/>
</dbReference>
<gene>
    <name evidence="6" type="ORF">E3J62_04975</name>
</gene>
<dbReference type="InterPro" id="IPR039901">
    <property type="entry name" value="Kdotransferase"/>
</dbReference>
<dbReference type="InterPro" id="IPR038107">
    <property type="entry name" value="Glycos_transf_N_sf"/>
</dbReference>
<evidence type="ECO:0000256" key="1">
    <source>
        <dbReference type="ARBA" id="ARBA00022679"/>
    </source>
</evidence>
<dbReference type="Pfam" id="PF04413">
    <property type="entry name" value="Glycos_transf_N"/>
    <property type="match status" value="1"/>
</dbReference>
<comment type="subcellular location">
    <subcellularLocation>
        <location evidence="4">Cell membrane</location>
    </subcellularLocation>
</comment>
<evidence type="ECO:0000256" key="4">
    <source>
        <dbReference type="RuleBase" id="RU365103"/>
    </source>
</evidence>
<feature type="site" description="Transition state stabilizer" evidence="3">
    <location>
        <position position="201"/>
    </location>
</feature>
<evidence type="ECO:0000256" key="2">
    <source>
        <dbReference type="PIRSR" id="PIRSR639901-1"/>
    </source>
</evidence>
<sequence length="420" mass="47199">MLWHVVYSLLTFPVSISLHLLRPLLNEEFTERLGEVAPPEASIVYWFHCASVGELSAISGLLSEIRRREPDSGVVISTMTRTGKDRAKRLFPDVPSFLAPLDSSRFIKTALSRIKPSVLVIAETEIWPNLIKLTAESGTQVVMVNARLSARSLNRYLLFRPLFARVLKRVEWLFVQTEADRVRFERLGAENLRITVTGGMKSDLDIPSIPRNSINEEFSLPDERKIVVAGSVRPEEEKEIIEAFEIVREHHPSTYFVVAPRHVQRAQNIASLAEERGMRVTLRSDGNCYSGEDMLILDTIGDLARVYGCAHVSFVGGSLRAYGGHNLLEPAMWGSPVLFGRYTDNCDEEARALIRQKGGMRVDGWRDLASKFNCVLGNDGLRDEMGRNAKDVVIQRSGVSHRIYEDLCQKKILGTGHGKR</sequence>
<comment type="function">
    <text evidence="4">Involved in lipopolysaccharide (LPS) biosynthesis. Catalyzes the transfer of 3-deoxy-D-manno-octulosonate (Kdo) residue(s) from CMP-Kdo to lipid IV(A), the tetraacyldisaccharide-1,4'-bisphosphate precursor of lipid A.</text>
</comment>
<dbReference type="Gene3D" id="3.40.50.11720">
    <property type="entry name" value="3-Deoxy-D-manno-octulosonic-acid transferase, N-terminal domain"/>
    <property type="match status" value="1"/>
</dbReference>
<dbReference type="AlphaFoldDB" id="A0A523UUH0"/>
<dbReference type="GO" id="GO:0043842">
    <property type="term" value="F:Kdo transferase activity"/>
    <property type="evidence" value="ECO:0007669"/>
    <property type="project" value="UniProtKB-EC"/>
</dbReference>
<dbReference type="UniPathway" id="UPA00958"/>
<comment type="pathway">
    <text evidence="4">Bacterial outer membrane biogenesis; LPS core biosynthesis.</text>
</comment>
<dbReference type="EC" id="2.4.99.12" evidence="4"/>
<comment type="similarity">
    <text evidence="4">Belongs to the glycosyltransferase group 1 family.</text>
</comment>
<dbReference type="Gene3D" id="3.40.50.2000">
    <property type="entry name" value="Glycogen Phosphorylase B"/>
    <property type="match status" value="1"/>
</dbReference>
<feature type="active site" description="Proton acceptor" evidence="2">
    <location>
        <position position="54"/>
    </location>
</feature>
<dbReference type="EMBL" id="SOJN01000063">
    <property type="protein sequence ID" value="TET46197.1"/>
    <property type="molecule type" value="Genomic_DNA"/>
</dbReference>
<evidence type="ECO:0000313" key="6">
    <source>
        <dbReference type="EMBL" id="TET46197.1"/>
    </source>
</evidence>
<comment type="catalytic activity">
    <reaction evidence="4">
        <text>lipid IVA (E. coli) + CMP-3-deoxy-beta-D-manno-octulosonate = alpha-Kdo-(2-&gt;6)-lipid IVA (E. coli) + CMP + H(+)</text>
        <dbReference type="Rhea" id="RHEA:28066"/>
        <dbReference type="ChEBI" id="CHEBI:15378"/>
        <dbReference type="ChEBI" id="CHEBI:58603"/>
        <dbReference type="ChEBI" id="CHEBI:60364"/>
        <dbReference type="ChEBI" id="CHEBI:60377"/>
        <dbReference type="ChEBI" id="CHEBI:85987"/>
        <dbReference type="EC" id="2.4.99.12"/>
    </reaction>
</comment>
<accession>A0A523UUH0</accession>
<dbReference type="InterPro" id="IPR007507">
    <property type="entry name" value="Glycos_transf_N"/>
</dbReference>
<feature type="domain" description="3-deoxy-D-manno-octulosonic-acid transferase N-terminal" evidence="5">
    <location>
        <begin position="28"/>
        <end position="203"/>
    </location>
</feature>